<dbReference type="EMBL" id="CP031165">
    <property type="protein sequence ID" value="AXV09473.1"/>
    <property type="molecule type" value="Genomic_DNA"/>
</dbReference>
<accession>A0A346Y4S6</accession>
<keyword evidence="2" id="KW-1185">Reference proteome</keyword>
<evidence type="ECO:0008006" key="3">
    <source>
        <dbReference type="Google" id="ProtNLM"/>
    </source>
</evidence>
<name>A0A346Y4S6_9ACTN</name>
<dbReference type="OrthoDB" id="4629558at2"/>
<evidence type="ECO:0000313" key="1">
    <source>
        <dbReference type="EMBL" id="AXV09473.1"/>
    </source>
</evidence>
<organism evidence="1 2">
    <name type="scientific">Euzebya pacifica</name>
    <dbReference type="NCBI Taxonomy" id="1608957"/>
    <lineage>
        <taxon>Bacteria</taxon>
        <taxon>Bacillati</taxon>
        <taxon>Actinomycetota</taxon>
        <taxon>Nitriliruptoria</taxon>
        <taxon>Euzebyales</taxon>
    </lineage>
</organism>
<dbReference type="Proteomes" id="UP000264006">
    <property type="component" value="Chromosome"/>
</dbReference>
<gene>
    <name evidence="1" type="ORF">DVS28_a4815</name>
</gene>
<protein>
    <recommendedName>
        <fullName evidence="3">Helix-turn-helix domain-containing protein</fullName>
    </recommendedName>
</protein>
<dbReference type="RefSeq" id="WP_114593650.1">
    <property type="nucleotide sequence ID" value="NZ_CP031165.1"/>
</dbReference>
<dbReference type="KEGG" id="euz:DVS28_a4815"/>
<sequence>MGRNALFVAEAVMLTPRACYWIAPTLAELARTYDGTDVGAALDEVVAAVDRARDAYVANRGISDDGSTEAVPSEVVPASPHDELDAADVAGMLNVTQRRVGQIAEELGGRKVAGRWRFDRAAVEFWIDTKEAS</sequence>
<dbReference type="AlphaFoldDB" id="A0A346Y4S6"/>
<evidence type="ECO:0000313" key="2">
    <source>
        <dbReference type="Proteomes" id="UP000264006"/>
    </source>
</evidence>
<reference evidence="1 2" key="1">
    <citation type="submission" date="2018-09" db="EMBL/GenBank/DDBJ databases">
        <title>Complete genome sequence of Euzebya sp. DY32-46 isolated from seawater of Pacific Ocean.</title>
        <authorList>
            <person name="Xu L."/>
            <person name="Wu Y.-H."/>
            <person name="Xu X.-W."/>
        </authorList>
    </citation>
    <scope>NUCLEOTIDE SEQUENCE [LARGE SCALE GENOMIC DNA]</scope>
    <source>
        <strain evidence="1 2">DY32-46</strain>
    </source>
</reference>
<proteinExistence type="predicted"/>